<evidence type="ECO:0000256" key="3">
    <source>
        <dbReference type="PROSITE-ProRule" id="PRU00284"/>
    </source>
</evidence>
<dbReference type="eggNOG" id="COG0840">
    <property type="taxonomic scope" value="Bacteria"/>
</dbReference>
<gene>
    <name evidence="7" type="ordered locus">Hoch_6786</name>
</gene>
<dbReference type="PROSITE" id="PS50111">
    <property type="entry name" value="CHEMOTAXIS_TRANSDUC_2"/>
    <property type="match status" value="1"/>
</dbReference>
<evidence type="ECO:0000256" key="2">
    <source>
        <dbReference type="ARBA" id="ARBA00029447"/>
    </source>
</evidence>
<keyword evidence="3" id="KW-0807">Transducer</keyword>
<dbReference type="Gene3D" id="1.10.287.950">
    <property type="entry name" value="Methyl-accepting chemotaxis protein"/>
    <property type="match status" value="1"/>
</dbReference>
<dbReference type="HOGENOM" id="CLU_522501_0_0_7"/>
<feature type="transmembrane region" description="Helical" evidence="5">
    <location>
        <begin position="12"/>
        <end position="29"/>
    </location>
</feature>
<feature type="domain" description="Methyl-accepting transducer" evidence="6">
    <location>
        <begin position="186"/>
        <end position="408"/>
    </location>
</feature>
<dbReference type="STRING" id="502025.Hoch_6786"/>
<proteinExistence type="inferred from homology"/>
<keyword evidence="5" id="KW-0472">Membrane</keyword>
<dbReference type="InterPro" id="IPR051310">
    <property type="entry name" value="MCP_chemotaxis"/>
</dbReference>
<dbReference type="GO" id="GO:0005886">
    <property type="term" value="C:plasma membrane"/>
    <property type="evidence" value="ECO:0007669"/>
    <property type="project" value="TreeGrafter"/>
</dbReference>
<dbReference type="InterPro" id="IPR004089">
    <property type="entry name" value="MCPsignal_dom"/>
</dbReference>
<reference evidence="7 8" key="1">
    <citation type="journal article" date="2010" name="Stand. Genomic Sci.">
        <title>Complete genome sequence of Haliangium ochraceum type strain (SMP-2).</title>
        <authorList>
            <consortium name="US DOE Joint Genome Institute (JGI-PGF)"/>
            <person name="Ivanova N."/>
            <person name="Daum C."/>
            <person name="Lang E."/>
            <person name="Abt B."/>
            <person name="Kopitz M."/>
            <person name="Saunders E."/>
            <person name="Lapidus A."/>
            <person name="Lucas S."/>
            <person name="Glavina Del Rio T."/>
            <person name="Nolan M."/>
            <person name="Tice H."/>
            <person name="Copeland A."/>
            <person name="Cheng J.F."/>
            <person name="Chen F."/>
            <person name="Bruce D."/>
            <person name="Goodwin L."/>
            <person name="Pitluck S."/>
            <person name="Mavromatis K."/>
            <person name="Pati A."/>
            <person name="Mikhailova N."/>
            <person name="Chen A."/>
            <person name="Palaniappan K."/>
            <person name="Land M."/>
            <person name="Hauser L."/>
            <person name="Chang Y.J."/>
            <person name="Jeffries C.D."/>
            <person name="Detter J.C."/>
            <person name="Brettin T."/>
            <person name="Rohde M."/>
            <person name="Goker M."/>
            <person name="Bristow J."/>
            <person name="Markowitz V."/>
            <person name="Eisen J.A."/>
            <person name="Hugenholtz P."/>
            <person name="Kyrpides N.C."/>
            <person name="Klenk H.P."/>
        </authorList>
    </citation>
    <scope>NUCLEOTIDE SEQUENCE [LARGE SCALE GENOMIC DNA]</scope>
    <source>
        <strain evidence="8">DSM 14365 / CIP 107738 / JCM 11303 / AJ 13395 / SMP-2</strain>
    </source>
</reference>
<dbReference type="EMBL" id="CP001804">
    <property type="protein sequence ID" value="ACY19250.1"/>
    <property type="molecule type" value="Genomic_DNA"/>
</dbReference>
<comment type="similarity">
    <text evidence="2">Belongs to the methyl-accepting chemotaxis (MCP) protein family.</text>
</comment>
<feature type="transmembrane region" description="Helical" evidence="5">
    <location>
        <begin position="163"/>
        <end position="182"/>
    </location>
</feature>
<evidence type="ECO:0000256" key="4">
    <source>
        <dbReference type="SAM" id="MobiDB-lite"/>
    </source>
</evidence>
<accession>D0LUC7</accession>
<feature type="region of interest" description="Disordered" evidence="4">
    <location>
        <begin position="421"/>
        <end position="521"/>
    </location>
</feature>
<dbReference type="Pfam" id="PF00015">
    <property type="entry name" value="MCPsignal"/>
    <property type="match status" value="1"/>
</dbReference>
<keyword evidence="8" id="KW-1185">Reference proteome</keyword>
<dbReference type="SMART" id="SM00283">
    <property type="entry name" value="MA"/>
    <property type="match status" value="1"/>
</dbReference>
<sequence>MIQLGLRAKLTSAIALLIVIFAGFFWFYFPSKQVDAAEQSLETRLRDVGVAFKSFGRALAGMEYSQLDRTLEDFATQEAAEGIEYVVFAAINGPDAGYERIPSDLRNSTRITDSKLGYRIGANEDYAQISVPIDDVNGDLAGIMTIGLTRASVHQAKANSQTIALIVSAAIFIVGVFLSWLVSAGIATPILAAAAELDTVSNSLVAAARDQEASAAQEAAAVAETRRSMETLLDSAQQIADRSGEVLGNAERSTGGSQQIAQRIGTLNELAENVAELLRIIVQVADKADLLALNASLEGTRAGEAGKGFALVASEMRRLAENVIESVAGIRVLMKDMREASQAAVVASQEGTHSSTATTHSAREIALLTQEQRQATEQVMASMDEMGDILNHTLRGIQRTTSSANQLTGLAGRLARMVNPSLLNRGSDDGDDGDLELSSRISGRHSRISAPHSRISGPHSRISGPHSRISAPRWSGDAPRFHDPARFGDASRVQRAIRDESRRTTSDADNSPPDADEPSGS</sequence>
<organism evidence="7 8">
    <name type="scientific">Haliangium ochraceum (strain DSM 14365 / JCM 11303 / SMP-2)</name>
    <dbReference type="NCBI Taxonomy" id="502025"/>
    <lineage>
        <taxon>Bacteria</taxon>
        <taxon>Pseudomonadati</taxon>
        <taxon>Myxococcota</taxon>
        <taxon>Polyangia</taxon>
        <taxon>Haliangiales</taxon>
        <taxon>Kofleriaceae</taxon>
        <taxon>Haliangium</taxon>
    </lineage>
</organism>
<evidence type="ECO:0000256" key="5">
    <source>
        <dbReference type="SAM" id="Phobius"/>
    </source>
</evidence>
<dbReference type="AlphaFoldDB" id="D0LUC7"/>
<keyword evidence="5" id="KW-0812">Transmembrane</keyword>
<evidence type="ECO:0000256" key="1">
    <source>
        <dbReference type="ARBA" id="ARBA00022500"/>
    </source>
</evidence>
<name>D0LUC7_HALO1</name>
<dbReference type="PANTHER" id="PTHR43531:SF11">
    <property type="entry name" value="METHYL-ACCEPTING CHEMOTAXIS PROTEIN 3"/>
    <property type="match status" value="1"/>
</dbReference>
<evidence type="ECO:0000313" key="7">
    <source>
        <dbReference type="EMBL" id="ACY19250.1"/>
    </source>
</evidence>
<dbReference type="GO" id="GO:0006935">
    <property type="term" value="P:chemotaxis"/>
    <property type="evidence" value="ECO:0007669"/>
    <property type="project" value="UniProtKB-KW"/>
</dbReference>
<dbReference type="SUPFAM" id="SSF58104">
    <property type="entry name" value="Methyl-accepting chemotaxis protein (MCP) signaling domain"/>
    <property type="match status" value="1"/>
</dbReference>
<protein>
    <submittedName>
        <fullName evidence="7">Methyl-accepting chemotaxis sensory transducer</fullName>
    </submittedName>
</protein>
<dbReference type="KEGG" id="hoh:Hoch_6786"/>
<dbReference type="GO" id="GO:0007165">
    <property type="term" value="P:signal transduction"/>
    <property type="evidence" value="ECO:0007669"/>
    <property type="project" value="UniProtKB-KW"/>
</dbReference>
<keyword evidence="1" id="KW-0145">Chemotaxis</keyword>
<dbReference type="PRINTS" id="PR00260">
    <property type="entry name" value="CHEMTRNSDUCR"/>
</dbReference>
<evidence type="ECO:0000259" key="6">
    <source>
        <dbReference type="PROSITE" id="PS50111"/>
    </source>
</evidence>
<evidence type="ECO:0000313" key="8">
    <source>
        <dbReference type="Proteomes" id="UP000001880"/>
    </source>
</evidence>
<dbReference type="RefSeq" id="WP_012831842.1">
    <property type="nucleotide sequence ID" value="NC_013440.1"/>
</dbReference>
<dbReference type="OrthoDB" id="5522708at2"/>
<keyword evidence="5" id="KW-1133">Transmembrane helix</keyword>
<dbReference type="GO" id="GO:0004888">
    <property type="term" value="F:transmembrane signaling receptor activity"/>
    <property type="evidence" value="ECO:0007669"/>
    <property type="project" value="InterPro"/>
</dbReference>
<dbReference type="PANTHER" id="PTHR43531">
    <property type="entry name" value="PROTEIN ICFG"/>
    <property type="match status" value="1"/>
</dbReference>
<dbReference type="InterPro" id="IPR004090">
    <property type="entry name" value="Chemotax_Me-accpt_rcpt"/>
</dbReference>
<dbReference type="Proteomes" id="UP000001880">
    <property type="component" value="Chromosome"/>
</dbReference>
<feature type="compositionally biased region" description="Basic and acidic residues" evidence="4">
    <location>
        <begin position="496"/>
        <end position="506"/>
    </location>
</feature>